<dbReference type="Gene3D" id="3.40.30.10">
    <property type="entry name" value="Glutaredoxin"/>
    <property type="match status" value="1"/>
</dbReference>
<evidence type="ECO:0000313" key="2">
    <source>
        <dbReference type="EMBL" id="MBB5191979.1"/>
    </source>
</evidence>
<dbReference type="InterPro" id="IPR013766">
    <property type="entry name" value="Thioredoxin_domain"/>
</dbReference>
<reference evidence="2 3" key="1">
    <citation type="submission" date="2020-08" db="EMBL/GenBank/DDBJ databases">
        <title>Genomic Encyclopedia of Type Strains, Phase IV (KMG-IV): sequencing the most valuable type-strain genomes for metagenomic binning, comparative biology and taxonomic classification.</title>
        <authorList>
            <person name="Goeker M."/>
        </authorList>
    </citation>
    <scope>NUCLEOTIDE SEQUENCE [LARGE SCALE GENOMIC DNA]</scope>
    <source>
        <strain evidence="2 3">DSM 18233</strain>
    </source>
</reference>
<dbReference type="PROSITE" id="PS51352">
    <property type="entry name" value="THIOREDOXIN_2"/>
    <property type="match status" value="1"/>
</dbReference>
<accession>A0A840REN6</accession>
<dbReference type="GO" id="GO:0016491">
    <property type="term" value="F:oxidoreductase activity"/>
    <property type="evidence" value="ECO:0007669"/>
    <property type="project" value="InterPro"/>
</dbReference>
<dbReference type="PANTHER" id="PTHR42852">
    <property type="entry name" value="THIOL:DISULFIDE INTERCHANGE PROTEIN DSBE"/>
    <property type="match status" value="1"/>
</dbReference>
<keyword evidence="3" id="KW-1185">Reference proteome</keyword>
<dbReference type="SUPFAM" id="SSF52833">
    <property type="entry name" value="Thioredoxin-like"/>
    <property type="match status" value="1"/>
</dbReference>
<dbReference type="InterPro" id="IPR050553">
    <property type="entry name" value="Thioredoxin_ResA/DsbE_sf"/>
</dbReference>
<dbReference type="AlphaFoldDB" id="A0A840REN6"/>
<dbReference type="PANTHER" id="PTHR42852:SF18">
    <property type="entry name" value="CHROMOSOME UNDETERMINED SCAFFOLD_47, WHOLE GENOME SHOTGUN SEQUENCE"/>
    <property type="match status" value="1"/>
</dbReference>
<proteinExistence type="predicted"/>
<dbReference type="CDD" id="cd02966">
    <property type="entry name" value="TlpA_like_family"/>
    <property type="match status" value="1"/>
</dbReference>
<dbReference type="InterPro" id="IPR013740">
    <property type="entry name" value="Redoxin"/>
</dbReference>
<evidence type="ECO:0000259" key="1">
    <source>
        <dbReference type="PROSITE" id="PS51352"/>
    </source>
</evidence>
<feature type="domain" description="Thioredoxin" evidence="1">
    <location>
        <begin position="23"/>
        <end position="162"/>
    </location>
</feature>
<dbReference type="RefSeq" id="WP_184101521.1">
    <property type="nucleotide sequence ID" value="NZ_JACHHN010000005.1"/>
</dbReference>
<gene>
    <name evidence="2" type="ORF">HNQ50_002716</name>
</gene>
<dbReference type="Pfam" id="PF08534">
    <property type="entry name" value="Redoxin"/>
    <property type="match status" value="1"/>
</dbReference>
<dbReference type="Proteomes" id="UP000543030">
    <property type="component" value="Unassembled WGS sequence"/>
</dbReference>
<protein>
    <submittedName>
        <fullName evidence="2">Peroxiredoxin</fullName>
    </submittedName>
</protein>
<organism evidence="2 3">
    <name type="scientific">Silvimonas terrae</name>
    <dbReference type="NCBI Taxonomy" id="300266"/>
    <lineage>
        <taxon>Bacteria</taxon>
        <taxon>Pseudomonadati</taxon>
        <taxon>Pseudomonadota</taxon>
        <taxon>Betaproteobacteria</taxon>
        <taxon>Neisseriales</taxon>
        <taxon>Chitinibacteraceae</taxon>
        <taxon>Silvimonas</taxon>
    </lineage>
</organism>
<name>A0A840REN6_9NEIS</name>
<dbReference type="EMBL" id="JACHHN010000005">
    <property type="protein sequence ID" value="MBB5191979.1"/>
    <property type="molecule type" value="Genomic_DNA"/>
</dbReference>
<dbReference type="InterPro" id="IPR036249">
    <property type="entry name" value="Thioredoxin-like_sf"/>
</dbReference>
<sequence length="162" mass="18063">MKRLYWILPLAAVVLISVFLVTSNHPKPVPVFSYTTLQGEKNTSTALKGNVVLVNFWATTCPGCVEEMSNLAKLQTRFGKQGYKTLSVAMDYDPALYVNNFVKQQNMPFIVVHDTSGEVAKSFDNVNLTPTSFLLDKNGNIVKKYVGAINETELETEIKKLI</sequence>
<comment type="caution">
    <text evidence="2">The sequence shown here is derived from an EMBL/GenBank/DDBJ whole genome shotgun (WGS) entry which is preliminary data.</text>
</comment>
<evidence type="ECO:0000313" key="3">
    <source>
        <dbReference type="Proteomes" id="UP000543030"/>
    </source>
</evidence>